<protein>
    <recommendedName>
        <fullName evidence="13">Membrane insertase YidC/Oxa/ALB C-terminal domain-containing protein</fullName>
    </recommendedName>
</protein>
<dbReference type="OrthoDB" id="2148490at2759"/>
<evidence type="ECO:0000256" key="6">
    <source>
        <dbReference type="ARBA" id="ARBA00022989"/>
    </source>
</evidence>
<feature type="transmembrane region" description="Helical" evidence="12">
    <location>
        <begin position="305"/>
        <end position="323"/>
    </location>
</feature>
<feature type="region of interest" description="Disordered" evidence="11">
    <location>
        <begin position="69"/>
        <end position="105"/>
    </location>
</feature>
<keyword evidence="5" id="KW-0809">Transit peptide</keyword>
<evidence type="ECO:0000256" key="5">
    <source>
        <dbReference type="ARBA" id="ARBA00022946"/>
    </source>
</evidence>
<dbReference type="PANTHER" id="PTHR12428:SF66">
    <property type="entry name" value="MITOCHONDRIAL INNER MEMBRANE PROTEIN OXA1L"/>
    <property type="match status" value="1"/>
</dbReference>
<dbReference type="PANTHER" id="PTHR12428">
    <property type="entry name" value="OXA1"/>
    <property type="match status" value="1"/>
</dbReference>
<evidence type="ECO:0000259" key="13">
    <source>
        <dbReference type="Pfam" id="PF02096"/>
    </source>
</evidence>
<name>A0A0C3CE30_HEBCY</name>
<keyword evidence="6 12" id="KW-1133">Transmembrane helix</keyword>
<sequence length="428" mass="46162">MALASSAGLGVRYGSLRVTTSRSSALVPLSVCHSNTRLFSSLRPTNSSRTLLLTRKPCGARNLSLWGWGSSKSTPSKAPESEVAASSPETSTAVPELSKPTEGVDSAVDATVSTTDASVIPVDAVTQGVSDTQPFLSEVTETIVNNTPAALQYGDLAAMGLAGWSPAGIVRWSFELIHVTAGLPWFWTIVAGSVLWRAVSVPFAIKGLQATARLQPHQAKMKAFQQMMQDAQASKNRLEIQKATLAMRAFYEKNNINPLAALIPMIQMPITLGVFFGVKKLCTLEQLQISGLSFLPDLTVADPTYILPTVMLAAIHTQIYLGVRDINTTERPGMGHLMNGIRVISAVSIPFMAAFPSGLLISLITTASLTTLQTLVLRSSAVRRRLQIAIVPKKDWGRLPSIAESLRFLRDTYLSPSTRPRPPLVKQK</sequence>
<dbReference type="HOGENOM" id="CLU_029282_6_1_1"/>
<dbReference type="Proteomes" id="UP000053424">
    <property type="component" value="Unassembled WGS sequence"/>
</dbReference>
<feature type="transmembrane region" description="Helical" evidence="12">
    <location>
        <begin position="256"/>
        <end position="278"/>
    </location>
</feature>
<evidence type="ECO:0000256" key="8">
    <source>
        <dbReference type="ARBA" id="ARBA00023136"/>
    </source>
</evidence>
<gene>
    <name evidence="14" type="ORF">M413DRAFT_445082</name>
</gene>
<reference evidence="14 15" key="1">
    <citation type="submission" date="2014-04" db="EMBL/GenBank/DDBJ databases">
        <authorList>
            <consortium name="DOE Joint Genome Institute"/>
            <person name="Kuo A."/>
            <person name="Gay G."/>
            <person name="Dore J."/>
            <person name="Kohler A."/>
            <person name="Nagy L.G."/>
            <person name="Floudas D."/>
            <person name="Copeland A."/>
            <person name="Barry K.W."/>
            <person name="Cichocki N."/>
            <person name="Veneault-Fourrey C."/>
            <person name="LaButti K."/>
            <person name="Lindquist E.A."/>
            <person name="Lipzen A."/>
            <person name="Lundell T."/>
            <person name="Morin E."/>
            <person name="Murat C."/>
            <person name="Sun H."/>
            <person name="Tunlid A."/>
            <person name="Henrissat B."/>
            <person name="Grigoriev I.V."/>
            <person name="Hibbett D.S."/>
            <person name="Martin F."/>
            <person name="Nordberg H.P."/>
            <person name="Cantor M.N."/>
            <person name="Hua S.X."/>
        </authorList>
    </citation>
    <scope>NUCLEOTIDE SEQUENCE [LARGE SCALE GENOMIC DNA]</scope>
    <source>
        <strain evidence="15">h7</strain>
    </source>
</reference>
<feature type="coiled-coil region" evidence="10">
    <location>
        <begin position="221"/>
        <end position="248"/>
    </location>
</feature>
<keyword evidence="3 9" id="KW-0812">Transmembrane</keyword>
<evidence type="ECO:0000256" key="12">
    <source>
        <dbReference type="SAM" id="Phobius"/>
    </source>
</evidence>
<dbReference type="InterPro" id="IPR028055">
    <property type="entry name" value="YidC/Oxa/ALB_C"/>
</dbReference>
<evidence type="ECO:0000256" key="2">
    <source>
        <dbReference type="ARBA" id="ARBA00009877"/>
    </source>
</evidence>
<evidence type="ECO:0000256" key="4">
    <source>
        <dbReference type="ARBA" id="ARBA00022792"/>
    </source>
</evidence>
<keyword evidence="4" id="KW-0999">Mitochondrion inner membrane</keyword>
<comment type="subcellular location">
    <subcellularLocation>
        <location evidence="9">Membrane</location>
        <topology evidence="9">Multi-pass membrane protein</topology>
    </subcellularLocation>
    <subcellularLocation>
        <location evidence="1">Mitochondrion inner membrane</location>
        <topology evidence="1">Multi-pass membrane protein</topology>
    </subcellularLocation>
</comment>
<feature type="transmembrane region" description="Helical" evidence="12">
    <location>
        <begin position="185"/>
        <end position="205"/>
    </location>
</feature>
<dbReference type="GO" id="GO:0032979">
    <property type="term" value="P:protein insertion into mitochondrial inner membrane from matrix"/>
    <property type="evidence" value="ECO:0007669"/>
    <property type="project" value="TreeGrafter"/>
</dbReference>
<evidence type="ECO:0000313" key="15">
    <source>
        <dbReference type="Proteomes" id="UP000053424"/>
    </source>
</evidence>
<accession>A0A0C3CE30</accession>
<dbReference type="EMBL" id="KN831779">
    <property type="protein sequence ID" value="KIM41871.1"/>
    <property type="molecule type" value="Genomic_DNA"/>
</dbReference>
<dbReference type="STRING" id="686832.A0A0C3CE30"/>
<dbReference type="GO" id="GO:0005743">
    <property type="term" value="C:mitochondrial inner membrane"/>
    <property type="evidence" value="ECO:0007669"/>
    <property type="project" value="UniProtKB-SubCell"/>
</dbReference>
<evidence type="ECO:0000256" key="9">
    <source>
        <dbReference type="RuleBase" id="RU003945"/>
    </source>
</evidence>
<evidence type="ECO:0000256" key="7">
    <source>
        <dbReference type="ARBA" id="ARBA00023128"/>
    </source>
</evidence>
<feature type="domain" description="Membrane insertase YidC/Oxa/ALB C-terminal" evidence="13">
    <location>
        <begin position="185"/>
        <end position="378"/>
    </location>
</feature>
<evidence type="ECO:0000256" key="3">
    <source>
        <dbReference type="ARBA" id="ARBA00022692"/>
    </source>
</evidence>
<dbReference type="InterPro" id="IPR001708">
    <property type="entry name" value="YidC/ALB3/OXA1/COX18"/>
</dbReference>
<dbReference type="Pfam" id="PF02096">
    <property type="entry name" value="60KD_IMP"/>
    <property type="match status" value="1"/>
</dbReference>
<dbReference type="AlphaFoldDB" id="A0A0C3CE30"/>
<organism evidence="14 15">
    <name type="scientific">Hebeloma cylindrosporum</name>
    <dbReference type="NCBI Taxonomy" id="76867"/>
    <lineage>
        <taxon>Eukaryota</taxon>
        <taxon>Fungi</taxon>
        <taxon>Dikarya</taxon>
        <taxon>Basidiomycota</taxon>
        <taxon>Agaricomycotina</taxon>
        <taxon>Agaricomycetes</taxon>
        <taxon>Agaricomycetidae</taxon>
        <taxon>Agaricales</taxon>
        <taxon>Agaricineae</taxon>
        <taxon>Hymenogastraceae</taxon>
        <taxon>Hebeloma</taxon>
    </lineage>
</organism>
<evidence type="ECO:0000256" key="10">
    <source>
        <dbReference type="SAM" id="Coils"/>
    </source>
</evidence>
<proteinExistence type="inferred from homology"/>
<dbReference type="GO" id="GO:0032977">
    <property type="term" value="F:membrane insertase activity"/>
    <property type="evidence" value="ECO:0007669"/>
    <property type="project" value="InterPro"/>
</dbReference>
<keyword evidence="8 12" id="KW-0472">Membrane</keyword>
<reference evidence="15" key="2">
    <citation type="submission" date="2015-01" db="EMBL/GenBank/DDBJ databases">
        <title>Evolutionary Origins and Diversification of the Mycorrhizal Mutualists.</title>
        <authorList>
            <consortium name="DOE Joint Genome Institute"/>
            <consortium name="Mycorrhizal Genomics Consortium"/>
            <person name="Kohler A."/>
            <person name="Kuo A."/>
            <person name="Nagy L.G."/>
            <person name="Floudas D."/>
            <person name="Copeland A."/>
            <person name="Barry K.W."/>
            <person name="Cichocki N."/>
            <person name="Veneault-Fourrey C."/>
            <person name="LaButti K."/>
            <person name="Lindquist E.A."/>
            <person name="Lipzen A."/>
            <person name="Lundell T."/>
            <person name="Morin E."/>
            <person name="Murat C."/>
            <person name="Riley R."/>
            <person name="Ohm R."/>
            <person name="Sun H."/>
            <person name="Tunlid A."/>
            <person name="Henrissat B."/>
            <person name="Grigoriev I.V."/>
            <person name="Hibbett D.S."/>
            <person name="Martin F."/>
        </authorList>
    </citation>
    <scope>NUCLEOTIDE SEQUENCE [LARGE SCALE GENOMIC DNA]</scope>
    <source>
        <strain evidence="15">h7</strain>
    </source>
</reference>
<dbReference type="CDD" id="cd20069">
    <property type="entry name" value="5TM_Oxa1-like"/>
    <property type="match status" value="1"/>
</dbReference>
<comment type="similarity">
    <text evidence="2 9">Belongs to the OXA1/ALB3/YidC family.</text>
</comment>
<evidence type="ECO:0000313" key="14">
    <source>
        <dbReference type="EMBL" id="KIM41871.1"/>
    </source>
</evidence>
<keyword evidence="15" id="KW-1185">Reference proteome</keyword>
<keyword evidence="7" id="KW-0496">Mitochondrion</keyword>
<evidence type="ECO:0000256" key="1">
    <source>
        <dbReference type="ARBA" id="ARBA00004448"/>
    </source>
</evidence>
<keyword evidence="10" id="KW-0175">Coiled coil</keyword>
<evidence type="ECO:0000256" key="11">
    <source>
        <dbReference type="SAM" id="MobiDB-lite"/>
    </source>
</evidence>